<comment type="caution">
    <text evidence="1">The sequence shown here is derived from an EMBL/GenBank/DDBJ whole genome shotgun (WGS) entry which is preliminary data.</text>
</comment>
<organism evidence="1 2">
    <name type="scientific">Sphingomonas melonis</name>
    <dbReference type="NCBI Taxonomy" id="152682"/>
    <lineage>
        <taxon>Bacteria</taxon>
        <taxon>Pseudomonadati</taxon>
        <taxon>Pseudomonadota</taxon>
        <taxon>Alphaproteobacteria</taxon>
        <taxon>Sphingomonadales</taxon>
        <taxon>Sphingomonadaceae</taxon>
        <taxon>Sphingomonas</taxon>
    </lineage>
</organism>
<reference evidence="1 2" key="2">
    <citation type="submission" date="2020-08" db="EMBL/GenBank/DDBJ databases">
        <title>The Agave Microbiome: Exploring the role of microbial communities in plant adaptations to desert environments.</title>
        <authorList>
            <person name="Partida-Martinez L.P."/>
        </authorList>
    </citation>
    <scope>NUCLEOTIDE SEQUENCE [LARGE SCALE GENOMIC DNA]</scope>
    <source>
        <strain evidence="1 2">AS2.3</strain>
    </source>
</reference>
<reference evidence="1 2" key="1">
    <citation type="submission" date="2020-07" db="EMBL/GenBank/DDBJ databases">
        <authorList>
            <person name="Partida-Martinez L."/>
            <person name="Huntemann M."/>
            <person name="Clum A."/>
            <person name="Wang J."/>
            <person name="Palaniappan K."/>
            <person name="Ritter S."/>
            <person name="Chen I.-M."/>
            <person name="Stamatis D."/>
            <person name="Reddy T."/>
            <person name="O'Malley R."/>
            <person name="Daum C."/>
            <person name="Shapiro N."/>
            <person name="Ivanova N."/>
            <person name="Kyrpides N."/>
            <person name="Woyke T."/>
        </authorList>
    </citation>
    <scope>NUCLEOTIDE SEQUENCE [LARGE SCALE GENOMIC DNA]</scope>
    <source>
        <strain evidence="1 2">AS2.3</strain>
    </source>
</reference>
<dbReference type="EMBL" id="JACCBY010000001">
    <property type="protein sequence ID" value="NYD89512.1"/>
    <property type="molecule type" value="Genomic_DNA"/>
</dbReference>
<dbReference type="AlphaFoldDB" id="A0A7Y9FM97"/>
<proteinExistence type="predicted"/>
<protein>
    <submittedName>
        <fullName evidence="1">Uncharacterized protein</fullName>
    </submittedName>
</protein>
<accession>A0A7Y9FM97</accession>
<evidence type="ECO:0000313" key="1">
    <source>
        <dbReference type="EMBL" id="NYD89512.1"/>
    </source>
</evidence>
<name>A0A7Y9FM97_9SPHN</name>
<gene>
    <name evidence="1" type="ORF">HD841_001281</name>
</gene>
<sequence length="47" mass="5026">MGAQVVSPPRRSVIPARAGLHGRDLCGSHFHLRVWIPASAGMTEGFV</sequence>
<evidence type="ECO:0000313" key="2">
    <source>
        <dbReference type="Proteomes" id="UP000517753"/>
    </source>
</evidence>
<dbReference type="Proteomes" id="UP000517753">
    <property type="component" value="Unassembled WGS sequence"/>
</dbReference>
<keyword evidence="2" id="KW-1185">Reference proteome</keyword>